<evidence type="ECO:0000256" key="3">
    <source>
        <dbReference type="ARBA" id="ARBA00023163"/>
    </source>
</evidence>
<dbReference type="Pfam" id="PF16925">
    <property type="entry name" value="TetR_C_13"/>
    <property type="match status" value="1"/>
</dbReference>
<dbReference type="SUPFAM" id="SSF46689">
    <property type="entry name" value="Homeodomain-like"/>
    <property type="match status" value="1"/>
</dbReference>
<evidence type="ECO:0000259" key="5">
    <source>
        <dbReference type="PROSITE" id="PS50977"/>
    </source>
</evidence>
<organism evidence="6 7">
    <name type="scientific">Aquimarina algiphila</name>
    <dbReference type="NCBI Taxonomy" id="2047982"/>
    <lineage>
        <taxon>Bacteria</taxon>
        <taxon>Pseudomonadati</taxon>
        <taxon>Bacteroidota</taxon>
        <taxon>Flavobacteriia</taxon>
        <taxon>Flavobacteriales</taxon>
        <taxon>Flavobacteriaceae</taxon>
        <taxon>Aquimarina</taxon>
    </lineage>
</organism>
<evidence type="ECO:0000256" key="2">
    <source>
        <dbReference type="ARBA" id="ARBA00023125"/>
    </source>
</evidence>
<evidence type="ECO:0000256" key="4">
    <source>
        <dbReference type="PROSITE-ProRule" id="PRU00335"/>
    </source>
</evidence>
<comment type="caution">
    <text evidence="6">The sequence shown here is derived from an EMBL/GenBank/DDBJ whole genome shotgun (WGS) entry which is preliminary data.</text>
</comment>
<evidence type="ECO:0000313" key="6">
    <source>
        <dbReference type="EMBL" id="TSE05054.1"/>
    </source>
</evidence>
<dbReference type="EMBL" id="VLNR01000067">
    <property type="protein sequence ID" value="TSE05054.1"/>
    <property type="molecule type" value="Genomic_DNA"/>
</dbReference>
<dbReference type="AlphaFoldDB" id="A0A554VDR5"/>
<dbReference type="Gene3D" id="1.10.357.10">
    <property type="entry name" value="Tetracycline Repressor, domain 2"/>
    <property type="match status" value="1"/>
</dbReference>
<dbReference type="PANTHER" id="PTHR47506">
    <property type="entry name" value="TRANSCRIPTIONAL REGULATORY PROTEIN"/>
    <property type="match status" value="1"/>
</dbReference>
<dbReference type="PROSITE" id="PS50977">
    <property type="entry name" value="HTH_TETR_2"/>
    <property type="match status" value="1"/>
</dbReference>
<name>A0A554VDR5_9FLAO</name>
<dbReference type="PRINTS" id="PR00455">
    <property type="entry name" value="HTHTETR"/>
</dbReference>
<dbReference type="Pfam" id="PF00440">
    <property type="entry name" value="TetR_N"/>
    <property type="match status" value="1"/>
</dbReference>
<keyword evidence="2 4" id="KW-0238">DNA-binding</keyword>
<dbReference type="InterPro" id="IPR036271">
    <property type="entry name" value="Tet_transcr_reg_TetR-rel_C_sf"/>
</dbReference>
<dbReference type="SUPFAM" id="SSF48498">
    <property type="entry name" value="Tetracyclin repressor-like, C-terminal domain"/>
    <property type="match status" value="1"/>
</dbReference>
<dbReference type="InterPro" id="IPR001647">
    <property type="entry name" value="HTH_TetR"/>
</dbReference>
<feature type="DNA-binding region" description="H-T-H motif" evidence="4">
    <location>
        <begin position="31"/>
        <end position="50"/>
    </location>
</feature>
<dbReference type="RefSeq" id="WP_109435118.1">
    <property type="nucleotide sequence ID" value="NZ_CANLFO010000001.1"/>
</dbReference>
<dbReference type="PANTHER" id="PTHR47506:SF6">
    <property type="entry name" value="HTH-TYPE TRANSCRIPTIONAL REPRESSOR NEMR"/>
    <property type="match status" value="1"/>
</dbReference>
<protein>
    <submittedName>
        <fullName evidence="6">TetR/AcrR family transcriptional regulator</fullName>
    </submittedName>
</protein>
<dbReference type="GO" id="GO:0003677">
    <property type="term" value="F:DNA binding"/>
    <property type="evidence" value="ECO:0007669"/>
    <property type="project" value="UniProtKB-UniRule"/>
</dbReference>
<accession>A0A554VDR5</accession>
<keyword evidence="7" id="KW-1185">Reference proteome</keyword>
<keyword evidence="3" id="KW-0804">Transcription</keyword>
<gene>
    <name evidence="6" type="ORF">FOF46_24265</name>
</gene>
<dbReference type="InterPro" id="IPR009057">
    <property type="entry name" value="Homeodomain-like_sf"/>
</dbReference>
<dbReference type="Proteomes" id="UP000318833">
    <property type="component" value="Unassembled WGS sequence"/>
</dbReference>
<proteinExistence type="predicted"/>
<dbReference type="InterPro" id="IPR011075">
    <property type="entry name" value="TetR_C"/>
</dbReference>
<feature type="domain" description="HTH tetR-type" evidence="5">
    <location>
        <begin position="8"/>
        <end position="68"/>
    </location>
</feature>
<reference evidence="6 7" key="1">
    <citation type="submission" date="2019-07" db="EMBL/GenBank/DDBJ databases">
        <title>The draft genome sequence of Aquimarina algiphila M91.</title>
        <authorList>
            <person name="Meng X."/>
        </authorList>
    </citation>
    <scope>NUCLEOTIDE SEQUENCE [LARGE SCALE GENOMIC DNA]</scope>
    <source>
        <strain evidence="6 7">M91</strain>
    </source>
</reference>
<evidence type="ECO:0000256" key="1">
    <source>
        <dbReference type="ARBA" id="ARBA00023015"/>
    </source>
</evidence>
<keyword evidence="1" id="KW-0805">Transcription regulation</keyword>
<dbReference type="OrthoDB" id="9787680at2"/>
<sequence length="198" mass="22431">MSKTLKHETKADHLLEKGMEIVWSKGYNGTSVNDIVKAAEVPKGSFYFYFDSKEDFVVKALDKYFSSQFTPALNILQDKSVSPKQRLTNFYEYRIEVLKKELECKLGCMGCNLSNEMAEHNDNIREAVLLKNNFVKGEITKVALEAQEQGEIEASMDVVSMVEFIEDAGKGAMTTMKEMQSASPIDNLLKMTKKVFLK</sequence>
<evidence type="ECO:0000313" key="7">
    <source>
        <dbReference type="Proteomes" id="UP000318833"/>
    </source>
</evidence>